<dbReference type="Proteomes" id="UP000696280">
    <property type="component" value="Unassembled WGS sequence"/>
</dbReference>
<accession>A0A9N9KZ87</accession>
<dbReference type="EMBL" id="CAJVRL010000056">
    <property type="protein sequence ID" value="CAG8954177.1"/>
    <property type="molecule type" value="Genomic_DNA"/>
</dbReference>
<evidence type="ECO:0000313" key="3">
    <source>
        <dbReference type="Proteomes" id="UP000696280"/>
    </source>
</evidence>
<evidence type="ECO:0000256" key="1">
    <source>
        <dbReference type="SAM" id="SignalP"/>
    </source>
</evidence>
<keyword evidence="1" id="KW-0732">Signal</keyword>
<proteinExistence type="predicted"/>
<evidence type="ECO:0000313" key="2">
    <source>
        <dbReference type="EMBL" id="CAG8954177.1"/>
    </source>
</evidence>
<sequence length="182" mass="19725">MQFPTILVIAALATGVISSPTPYIQVQKRNMHSAASCSTGFNKETDSPIFNDEITAKACEAYRQDITGTEDGEQCNDCTVVHNIIPGTTVLCGSISESIGGVEVIIFLLKHPPGLSKQELIVFNSGRDSANNLVVSEDTPTTTKWFKASVPISFLVPVAERQEVSVSCVKRINQEINKQARL</sequence>
<comment type="caution">
    <text evidence="2">The sequence shown here is derived from an EMBL/GenBank/DDBJ whole genome shotgun (WGS) entry which is preliminary data.</text>
</comment>
<reference evidence="2" key="1">
    <citation type="submission" date="2021-07" db="EMBL/GenBank/DDBJ databases">
        <authorList>
            <person name="Durling M."/>
        </authorList>
    </citation>
    <scope>NUCLEOTIDE SEQUENCE</scope>
</reference>
<keyword evidence="3" id="KW-1185">Reference proteome</keyword>
<feature type="signal peptide" evidence="1">
    <location>
        <begin position="1"/>
        <end position="18"/>
    </location>
</feature>
<protein>
    <submittedName>
        <fullName evidence="2">Uncharacterized protein</fullName>
    </submittedName>
</protein>
<feature type="chain" id="PRO_5040210159" evidence="1">
    <location>
        <begin position="19"/>
        <end position="182"/>
    </location>
</feature>
<dbReference type="OrthoDB" id="10319994at2759"/>
<name>A0A9N9KZ87_9HELO</name>
<gene>
    <name evidence="2" type="ORF">HYFRA_00005797</name>
</gene>
<dbReference type="AlphaFoldDB" id="A0A9N9KZ87"/>
<organism evidence="2 3">
    <name type="scientific">Hymenoscyphus fraxineus</name>
    <dbReference type="NCBI Taxonomy" id="746836"/>
    <lineage>
        <taxon>Eukaryota</taxon>
        <taxon>Fungi</taxon>
        <taxon>Dikarya</taxon>
        <taxon>Ascomycota</taxon>
        <taxon>Pezizomycotina</taxon>
        <taxon>Leotiomycetes</taxon>
        <taxon>Helotiales</taxon>
        <taxon>Helotiaceae</taxon>
        <taxon>Hymenoscyphus</taxon>
    </lineage>
</organism>